<dbReference type="GO" id="GO:0022841">
    <property type="term" value="F:potassium ion leak channel activity"/>
    <property type="evidence" value="ECO:0007669"/>
    <property type="project" value="TreeGrafter"/>
</dbReference>
<evidence type="ECO:0000256" key="3">
    <source>
        <dbReference type="ARBA" id="ARBA00022692"/>
    </source>
</evidence>
<evidence type="ECO:0000256" key="1">
    <source>
        <dbReference type="ARBA" id="ARBA00004141"/>
    </source>
</evidence>
<feature type="domain" description="Potassium channel" evidence="9">
    <location>
        <begin position="49"/>
        <end position="120"/>
    </location>
</feature>
<dbReference type="EMBL" id="CAJMWX010000117">
    <property type="protein sequence ID" value="CAE6403148.1"/>
    <property type="molecule type" value="Genomic_DNA"/>
</dbReference>
<reference evidence="10" key="1">
    <citation type="submission" date="2021-01" db="EMBL/GenBank/DDBJ databases">
        <authorList>
            <person name="Kaushik A."/>
        </authorList>
    </citation>
    <scope>NUCLEOTIDE SEQUENCE</scope>
    <source>
        <strain evidence="10">AG4-R118</strain>
        <strain evidence="11">AG4-RS23</strain>
    </source>
</reference>
<evidence type="ECO:0000313" key="10">
    <source>
        <dbReference type="EMBL" id="CAE6403148.1"/>
    </source>
</evidence>
<keyword evidence="6 8" id="KW-0472">Membrane</keyword>
<keyword evidence="4 8" id="KW-1133">Transmembrane helix</keyword>
<name>A0A8H2WR70_9AGAM</name>
<comment type="caution">
    <text evidence="10">The sequence shown here is derived from an EMBL/GenBank/DDBJ whole genome shotgun (WGS) entry which is preliminary data.</text>
</comment>
<dbReference type="InterPro" id="IPR013099">
    <property type="entry name" value="K_chnl_dom"/>
</dbReference>
<dbReference type="SUPFAM" id="SSF81324">
    <property type="entry name" value="Voltage-gated potassium channels"/>
    <property type="match status" value="1"/>
</dbReference>
<gene>
    <name evidence="11" type="ORF">RDB_LOCUS105230</name>
    <name evidence="10" type="ORF">RDB_LOCUS5310</name>
</gene>
<dbReference type="Proteomes" id="UP000663888">
    <property type="component" value="Unassembled WGS sequence"/>
</dbReference>
<feature type="transmembrane region" description="Helical" evidence="8">
    <location>
        <begin position="42"/>
        <end position="61"/>
    </location>
</feature>
<keyword evidence="5" id="KW-0406">Ion transport</keyword>
<evidence type="ECO:0000256" key="8">
    <source>
        <dbReference type="SAM" id="Phobius"/>
    </source>
</evidence>
<evidence type="ECO:0000256" key="4">
    <source>
        <dbReference type="ARBA" id="ARBA00022989"/>
    </source>
</evidence>
<feature type="transmembrane region" description="Helical" evidence="8">
    <location>
        <begin position="96"/>
        <end position="116"/>
    </location>
</feature>
<comment type="subcellular location">
    <subcellularLocation>
        <location evidence="1">Membrane</location>
        <topology evidence="1">Multi-pass membrane protein</topology>
    </subcellularLocation>
</comment>
<dbReference type="Proteomes" id="UP000663861">
    <property type="component" value="Unassembled WGS sequence"/>
</dbReference>
<dbReference type="PANTHER" id="PTHR11003">
    <property type="entry name" value="POTASSIUM CHANNEL, SUBFAMILY K"/>
    <property type="match status" value="1"/>
</dbReference>
<keyword evidence="7" id="KW-0407">Ion channel</keyword>
<protein>
    <recommendedName>
        <fullName evidence="9">Potassium channel domain-containing protein</fullName>
    </recommendedName>
</protein>
<accession>A0A8H2WR70</accession>
<evidence type="ECO:0000256" key="2">
    <source>
        <dbReference type="ARBA" id="ARBA00022448"/>
    </source>
</evidence>
<keyword evidence="2" id="KW-0813">Transport</keyword>
<organism evidence="10 12">
    <name type="scientific">Rhizoctonia solani</name>
    <dbReference type="NCBI Taxonomy" id="456999"/>
    <lineage>
        <taxon>Eukaryota</taxon>
        <taxon>Fungi</taxon>
        <taxon>Dikarya</taxon>
        <taxon>Basidiomycota</taxon>
        <taxon>Agaricomycotina</taxon>
        <taxon>Agaricomycetes</taxon>
        <taxon>Cantharellales</taxon>
        <taxon>Ceratobasidiaceae</taxon>
        <taxon>Rhizoctonia</taxon>
    </lineage>
</organism>
<dbReference type="GO" id="GO:0005886">
    <property type="term" value="C:plasma membrane"/>
    <property type="evidence" value="ECO:0007669"/>
    <property type="project" value="TreeGrafter"/>
</dbReference>
<proteinExistence type="predicted"/>
<dbReference type="EMBL" id="CAJMWY010002265">
    <property type="protein sequence ID" value="CAE6486348.1"/>
    <property type="molecule type" value="Genomic_DNA"/>
</dbReference>
<dbReference type="PANTHER" id="PTHR11003:SF342">
    <property type="entry name" value="OUTWARD-RECTIFIER POTASSIUM CHANNEL TOK1"/>
    <property type="match status" value="1"/>
</dbReference>
<keyword evidence="3 8" id="KW-0812">Transmembrane</keyword>
<dbReference type="AlphaFoldDB" id="A0A8H2WR70"/>
<evidence type="ECO:0000259" key="9">
    <source>
        <dbReference type="Pfam" id="PF07885"/>
    </source>
</evidence>
<dbReference type="GO" id="GO:0015271">
    <property type="term" value="F:outward rectifier potassium channel activity"/>
    <property type="evidence" value="ECO:0007669"/>
    <property type="project" value="TreeGrafter"/>
</dbReference>
<dbReference type="GO" id="GO:0030322">
    <property type="term" value="P:stabilization of membrane potential"/>
    <property type="evidence" value="ECO:0007669"/>
    <property type="project" value="TreeGrafter"/>
</dbReference>
<sequence length="264" mass="29343">MTLIEWFHAELGGLAHEEENADYMELKECLESEEKKEFAVKLGVAWLLFVAFWLIGSGVFVATAGWAFGKSMFFCFCTFSTVGYRDFAPKTPAGRVFFVGWALFGIGTMSIHISVLTEAYSSHYKTIIQSSVLDQAIKSCQQHPHSHSHPAPSQADLNALAIEIITNAWAIREHMAWFVNSSGVKGALEGVVKVLDNIAKGENMDERVKKDFMSNDEARKAIFVMSFERMLHNLACVAEEVVRVPQQGSQDVIAINNNVEDLGS</sequence>
<dbReference type="InterPro" id="IPR003280">
    <property type="entry name" value="2pore_dom_K_chnl"/>
</dbReference>
<evidence type="ECO:0000256" key="7">
    <source>
        <dbReference type="ARBA" id="ARBA00023303"/>
    </source>
</evidence>
<evidence type="ECO:0000313" key="11">
    <source>
        <dbReference type="EMBL" id="CAE6486348.1"/>
    </source>
</evidence>
<dbReference type="Gene3D" id="1.10.287.70">
    <property type="match status" value="1"/>
</dbReference>
<evidence type="ECO:0000256" key="5">
    <source>
        <dbReference type="ARBA" id="ARBA00023065"/>
    </source>
</evidence>
<dbReference type="Pfam" id="PF07885">
    <property type="entry name" value="Ion_trans_2"/>
    <property type="match status" value="1"/>
</dbReference>
<evidence type="ECO:0000256" key="6">
    <source>
        <dbReference type="ARBA" id="ARBA00023136"/>
    </source>
</evidence>
<evidence type="ECO:0000313" key="12">
    <source>
        <dbReference type="Proteomes" id="UP000663888"/>
    </source>
</evidence>